<dbReference type="Gene3D" id="3.40.50.620">
    <property type="entry name" value="HUPs"/>
    <property type="match status" value="1"/>
</dbReference>
<dbReference type="SUPFAM" id="SSF52540">
    <property type="entry name" value="P-loop containing nucleoside triphosphate hydrolases"/>
    <property type="match status" value="1"/>
</dbReference>
<accession>A0AAV3EGQ9</accession>
<comment type="caution">
    <text evidence="3">The sequence shown here is derived from an EMBL/GenBank/DDBJ whole genome shotgun (WGS) entry which is preliminary data.</text>
</comment>
<reference evidence="3 4" key="1">
    <citation type="submission" date="2011-05" db="EMBL/GenBank/DDBJ databases">
        <authorList>
            <person name="Durkin A.S."/>
            <person name="McCorrison J."/>
            <person name="Torralba M."/>
            <person name="Gillis M."/>
            <person name="Methe B."/>
            <person name="Sutton G."/>
            <person name="Nelson K.E."/>
        </authorList>
    </citation>
    <scope>NUCLEOTIDE SEQUENCE [LARGE SCALE GENOMIC DNA]</scope>
    <source>
        <strain evidence="3 4">ATCC 51100</strain>
    </source>
</reference>
<dbReference type="InterPro" id="IPR038727">
    <property type="entry name" value="NadR/Ttd14_AAA_dom"/>
</dbReference>
<dbReference type="Pfam" id="PF01467">
    <property type="entry name" value="CTP_transf_like"/>
    <property type="match status" value="1"/>
</dbReference>
<name>A0AAV3EGQ9_STRCR</name>
<dbReference type="Pfam" id="PF13521">
    <property type="entry name" value="AAA_28"/>
    <property type="match status" value="1"/>
</dbReference>
<dbReference type="PANTHER" id="PTHR37512">
    <property type="entry name" value="TRIFUNCTIONAL NAD BIOSYNTHESIS/REGULATOR PROTEIN NADR"/>
    <property type="match status" value="1"/>
</dbReference>
<keyword evidence="3" id="KW-0548">Nucleotidyltransferase</keyword>
<dbReference type="InterPro" id="IPR027417">
    <property type="entry name" value="P-loop_NTPase"/>
</dbReference>
<protein>
    <submittedName>
        <fullName evidence="3">Nicotinamide-nucleotide adenylyltransferase</fullName>
    </submittedName>
</protein>
<gene>
    <name evidence="3" type="ORF">HMPREF9960_0068</name>
</gene>
<keyword evidence="3" id="KW-0808">Transferase</keyword>
<evidence type="ECO:0000313" key="4">
    <source>
        <dbReference type="Proteomes" id="UP000004274"/>
    </source>
</evidence>
<dbReference type="InterPro" id="IPR014729">
    <property type="entry name" value="Rossmann-like_a/b/a_fold"/>
</dbReference>
<dbReference type="NCBIfam" id="TIGR00125">
    <property type="entry name" value="cyt_tran_rel"/>
    <property type="match status" value="1"/>
</dbReference>
<organism evidence="3 4">
    <name type="scientific">Streptococcus cristatus ATCC 51100</name>
    <dbReference type="NCBI Taxonomy" id="889201"/>
    <lineage>
        <taxon>Bacteria</taxon>
        <taxon>Bacillati</taxon>
        <taxon>Bacillota</taxon>
        <taxon>Bacilli</taxon>
        <taxon>Lactobacillales</taxon>
        <taxon>Streptococcaceae</taxon>
        <taxon>Streptococcus</taxon>
    </lineage>
</organism>
<dbReference type="PANTHER" id="PTHR37512:SF1">
    <property type="entry name" value="NADR_TTD14 AAA DOMAIN-CONTAINING PROTEIN"/>
    <property type="match status" value="1"/>
</dbReference>
<dbReference type="Proteomes" id="UP000004274">
    <property type="component" value="Unassembled WGS sequence"/>
</dbReference>
<sequence>MLKALGSFFALDTVLKCLKNIFIKFYKKLLTKENIVYNKTIEIIKYNKKVKRMKEKIAIVFGTFAPLHQGHIDLIQKAKRSYDKVRVVVSGYQEDRGEEAGLSLQKRFRYTRETFADDELTQVYKLDETSFPRYPLGWDKWLSTLLELVGYDAEGEELIFFVGEADYQAELEKRGFKTSFEERQFGISATMIRENPSLYWKYIAQPFRRHFTKKVLIMGSASNGKTTLAKDLARYYDAPVSLEYAREYQIQNNVRDDELTPKDYYYLLLGQYAQTSRLIDSNANRGLVVADTNSLVTKAYYDYYLKESPVQDEETDTFDNLFASILSKEKWDLILFAEPVGAYVNDGFRDMSMADEAIRSDFSSYLKRLKEECLAHIPTVYLAGSYFDNYQAAKEAIDMIYQAD</sequence>
<dbReference type="GO" id="GO:0016779">
    <property type="term" value="F:nucleotidyltransferase activity"/>
    <property type="evidence" value="ECO:0007669"/>
    <property type="project" value="UniProtKB-KW"/>
</dbReference>
<feature type="domain" description="NadR/Ttd14 AAA" evidence="2">
    <location>
        <begin position="214"/>
        <end position="365"/>
    </location>
</feature>
<dbReference type="SUPFAM" id="SSF52374">
    <property type="entry name" value="Nucleotidylyl transferase"/>
    <property type="match status" value="1"/>
</dbReference>
<proteinExistence type="predicted"/>
<evidence type="ECO:0000259" key="2">
    <source>
        <dbReference type="Pfam" id="PF13521"/>
    </source>
</evidence>
<dbReference type="EMBL" id="AFUE01000004">
    <property type="protein sequence ID" value="EGU68722.1"/>
    <property type="molecule type" value="Genomic_DNA"/>
</dbReference>
<dbReference type="InterPro" id="IPR004821">
    <property type="entry name" value="Cyt_trans-like"/>
</dbReference>
<dbReference type="Gene3D" id="3.40.50.300">
    <property type="entry name" value="P-loop containing nucleotide triphosphate hydrolases"/>
    <property type="match status" value="1"/>
</dbReference>
<evidence type="ECO:0000259" key="1">
    <source>
        <dbReference type="Pfam" id="PF01467"/>
    </source>
</evidence>
<dbReference type="InterPro" id="IPR052735">
    <property type="entry name" value="NAD_biosynth-regulator"/>
</dbReference>
<dbReference type="AlphaFoldDB" id="A0AAV3EGQ9"/>
<feature type="domain" description="Cytidyltransferase-like" evidence="1">
    <location>
        <begin position="60"/>
        <end position="194"/>
    </location>
</feature>
<evidence type="ECO:0000313" key="3">
    <source>
        <dbReference type="EMBL" id="EGU68722.1"/>
    </source>
</evidence>